<dbReference type="AlphaFoldDB" id="A0A6M3ITR0"/>
<proteinExistence type="predicted"/>
<protein>
    <submittedName>
        <fullName evidence="2">Uncharacterized protein</fullName>
    </submittedName>
</protein>
<feature type="region of interest" description="Disordered" evidence="1">
    <location>
        <begin position="1"/>
        <end position="20"/>
    </location>
</feature>
<reference evidence="2" key="1">
    <citation type="submission" date="2020-03" db="EMBL/GenBank/DDBJ databases">
        <title>The deep terrestrial virosphere.</title>
        <authorList>
            <person name="Holmfeldt K."/>
            <person name="Nilsson E."/>
            <person name="Simone D."/>
            <person name="Lopez-Fernandez M."/>
            <person name="Wu X."/>
            <person name="de Brujin I."/>
            <person name="Lundin D."/>
            <person name="Andersson A."/>
            <person name="Bertilsson S."/>
            <person name="Dopson M."/>
        </authorList>
    </citation>
    <scope>NUCLEOTIDE SEQUENCE</scope>
    <source>
        <strain evidence="2">MM415B01035</strain>
    </source>
</reference>
<accession>A0A6M3ITR0</accession>
<organism evidence="2">
    <name type="scientific">viral metagenome</name>
    <dbReference type="NCBI Taxonomy" id="1070528"/>
    <lineage>
        <taxon>unclassified sequences</taxon>
        <taxon>metagenomes</taxon>
        <taxon>organismal metagenomes</taxon>
    </lineage>
</organism>
<dbReference type="EMBL" id="MT141423">
    <property type="protein sequence ID" value="QJA60886.1"/>
    <property type="molecule type" value="Genomic_DNA"/>
</dbReference>
<evidence type="ECO:0000256" key="1">
    <source>
        <dbReference type="SAM" id="MobiDB-lite"/>
    </source>
</evidence>
<gene>
    <name evidence="2" type="ORF">MM415B01035_0028</name>
</gene>
<sequence>MHRIEGENYDDSSGVRLYTEGPPGTRVTANALNSIQEEIAYVITQSGQTLETAATDTWHQLYNALSHYFEAAAYESIMTADETFGAGIARRRKYLLDPNGADRNFDPSGTFATGYEVIILNVGVAFNIVFDSAASAQVVTPGTMATFIYDGTIWR</sequence>
<evidence type="ECO:0000313" key="2">
    <source>
        <dbReference type="EMBL" id="QJA60886.1"/>
    </source>
</evidence>
<name>A0A6M3ITR0_9ZZZZ</name>